<sequence length="129" mass="14698">MPMSYQLQKLNRFIAANPALADVPFGIVRGTPISPRQALAMLQRGEAVSEVVAAMSAAGIDPIEQDWVLVEDYYRRLLQLPGPHPKIYTFRQEMTLEEALMHVRNKDAKGQELLRSYQGLTREMARRMK</sequence>
<gene>
    <name evidence="1" type="ORF">S03H2_35820</name>
</gene>
<dbReference type="EMBL" id="BARU01021934">
    <property type="protein sequence ID" value="GAH51019.1"/>
    <property type="molecule type" value="Genomic_DNA"/>
</dbReference>
<proteinExistence type="predicted"/>
<reference evidence="1" key="1">
    <citation type="journal article" date="2014" name="Front. Microbiol.">
        <title>High frequency of phylogenetically diverse reductive dehalogenase-homologous genes in deep subseafloor sedimentary metagenomes.</title>
        <authorList>
            <person name="Kawai M."/>
            <person name="Futagami T."/>
            <person name="Toyoda A."/>
            <person name="Takaki Y."/>
            <person name="Nishi S."/>
            <person name="Hori S."/>
            <person name="Arai W."/>
            <person name="Tsubouchi T."/>
            <person name="Morono Y."/>
            <person name="Uchiyama I."/>
            <person name="Ito T."/>
            <person name="Fujiyama A."/>
            <person name="Inagaki F."/>
            <person name="Takami H."/>
        </authorList>
    </citation>
    <scope>NUCLEOTIDE SEQUENCE</scope>
    <source>
        <strain evidence="1">Expedition CK06-06</strain>
    </source>
</reference>
<evidence type="ECO:0000313" key="1">
    <source>
        <dbReference type="EMBL" id="GAH51019.1"/>
    </source>
</evidence>
<dbReference type="AlphaFoldDB" id="X1HB03"/>
<comment type="caution">
    <text evidence="1">The sequence shown here is derived from an EMBL/GenBank/DDBJ whole genome shotgun (WGS) entry which is preliminary data.</text>
</comment>
<organism evidence="1">
    <name type="scientific">marine sediment metagenome</name>
    <dbReference type="NCBI Taxonomy" id="412755"/>
    <lineage>
        <taxon>unclassified sequences</taxon>
        <taxon>metagenomes</taxon>
        <taxon>ecological metagenomes</taxon>
    </lineage>
</organism>
<name>X1HB03_9ZZZZ</name>
<protein>
    <submittedName>
        <fullName evidence="1">Uncharacterized protein</fullName>
    </submittedName>
</protein>
<accession>X1HB03</accession>